<dbReference type="InterPro" id="IPR040168">
    <property type="entry name" value="Not2/3/5"/>
</dbReference>
<keyword evidence="5 10" id="KW-0678">Repressor</keyword>
<dbReference type="PANTHER" id="PTHR23326">
    <property type="entry name" value="CCR4 NOT-RELATED"/>
    <property type="match status" value="1"/>
</dbReference>
<organism evidence="15 16">
    <name type="scientific">Kazachstania africana (strain ATCC 22294 / BCRC 22015 / CBS 2517 / CECT 1963 / NBRC 1671 / NRRL Y-8276)</name>
    <name type="common">Yeast</name>
    <name type="synonym">Kluyveromyces africanus</name>
    <dbReference type="NCBI Taxonomy" id="1071382"/>
    <lineage>
        <taxon>Eukaryota</taxon>
        <taxon>Fungi</taxon>
        <taxon>Dikarya</taxon>
        <taxon>Ascomycota</taxon>
        <taxon>Saccharomycotina</taxon>
        <taxon>Saccharomycetes</taxon>
        <taxon>Saccharomycetales</taxon>
        <taxon>Saccharomycetaceae</taxon>
        <taxon>Kazachstania</taxon>
    </lineage>
</organism>
<dbReference type="OrthoDB" id="293823at2759"/>
<keyword evidence="6" id="KW-0597">Phosphoprotein</keyword>
<dbReference type="GeneID" id="13885159"/>
<keyword evidence="11" id="KW-0175">Coiled coil</keyword>
<dbReference type="GO" id="GO:0016567">
    <property type="term" value="P:protein ubiquitination"/>
    <property type="evidence" value="ECO:0007669"/>
    <property type="project" value="EnsemblFungi"/>
</dbReference>
<dbReference type="RefSeq" id="XP_003956375.1">
    <property type="nucleotide sequence ID" value="XM_003956326.1"/>
</dbReference>
<comment type="subcellular location">
    <subcellularLocation>
        <location evidence="2 10">Cytoplasm</location>
    </subcellularLocation>
    <subcellularLocation>
        <location evidence="1 10">Nucleus</location>
    </subcellularLocation>
</comment>
<dbReference type="Pfam" id="PF04153">
    <property type="entry name" value="NOT2_3_5_C"/>
    <property type="match status" value="1"/>
</dbReference>
<feature type="domain" description="CCR4-Not complex component Not N-terminal" evidence="13">
    <location>
        <begin position="2"/>
        <end position="233"/>
    </location>
</feature>
<evidence type="ECO:0000256" key="8">
    <source>
        <dbReference type="ARBA" id="ARBA00023163"/>
    </source>
</evidence>
<dbReference type="InterPro" id="IPR012270">
    <property type="entry name" value="CCR4-NOT_su3/5"/>
</dbReference>
<evidence type="ECO:0000256" key="7">
    <source>
        <dbReference type="ARBA" id="ARBA00023015"/>
    </source>
</evidence>
<evidence type="ECO:0000313" key="15">
    <source>
        <dbReference type="EMBL" id="CCF57240.1"/>
    </source>
</evidence>
<dbReference type="eggNOG" id="KOG2150">
    <property type="taxonomic scope" value="Eukaryota"/>
</dbReference>
<proteinExistence type="inferred from homology"/>
<dbReference type="InterPro" id="IPR007207">
    <property type="entry name" value="Not_N"/>
</dbReference>
<evidence type="ECO:0000256" key="10">
    <source>
        <dbReference type="PIRNR" id="PIRNR005290"/>
    </source>
</evidence>
<dbReference type="Gene3D" id="2.30.30.1020">
    <property type="entry name" value="CCR4-NOT complex subunit 2/3/5, C-terminal domain"/>
    <property type="match status" value="1"/>
</dbReference>
<reference evidence="15 16" key="1">
    <citation type="journal article" date="2011" name="Proc. Natl. Acad. Sci. U.S.A.">
        <title>Evolutionary erosion of yeast sex chromosomes by mating-type switching accidents.</title>
        <authorList>
            <person name="Gordon J.L."/>
            <person name="Armisen D."/>
            <person name="Proux-Wera E."/>
            <person name="Oheigeartaigh S.S."/>
            <person name="Byrne K.P."/>
            <person name="Wolfe K.H."/>
        </authorList>
    </citation>
    <scope>NUCLEOTIDE SEQUENCE [LARGE SCALE GENOMIC DNA]</scope>
    <source>
        <strain evidence="16">ATCC 22294 / BCRC 22015 / CBS 2517 / CECT 1963 / NBRC 1671 / NRRL Y-8276</strain>
    </source>
</reference>
<dbReference type="GO" id="GO:0000290">
    <property type="term" value="P:deadenylation-dependent decapping of nuclear-transcribed mRNA"/>
    <property type="evidence" value="ECO:0007669"/>
    <property type="project" value="EnsemblFungi"/>
</dbReference>
<keyword evidence="10" id="KW-0010">Activator</keyword>
<dbReference type="PIRSF" id="PIRSF005290">
    <property type="entry name" value="NOT_su_3_5"/>
    <property type="match status" value="1"/>
</dbReference>
<feature type="compositionally biased region" description="Polar residues" evidence="12">
    <location>
        <begin position="260"/>
        <end position="271"/>
    </location>
</feature>
<sequence>MSHRKLQQEMDKVFKKINEGLEIFNDIYERHDSCNNNQSQKEKLESDLKREIKKLQRLREQIKSWQSSNEVKDKDSLLDYRRSVEVAMEKYKIVEKASKEKAYSNISLKKSDTLDPEEKERQEVSTYLLNSIDELDRQFEALQIEVDKLQLLNKKKKTYSAANDEKIRDLKSLQSRFRWHQQQIELALRLLANEELEVQKVNNIRDDLNYFIEANQDADFIEDETIYDNLDLQSNEAIAHEVAKYFASQKLVDDADDDSSINNESVPSTPSSKKKADDSTLSSDEAAKKSKKELRKLEREAKKAAKLAAKSAHASAAALGATPVINTTPILPPQERLSPSPAPSVTNNKPSEPSTEKNPDIVHTHIHQGLNGVTSSTILKPAPIPSKPVGESKWSTIAAASHNQSIELVKSDSTTSTPISANAMLVNNAKEKSTSPLISPSPIENNQHHTSSLESLIGNNNASSAQTAAAVLAAGAAAVNQNNQQYHNKQSGFSNDQLLVTASQTKNEVDQDKRNYIDSTAHKNDDDYVELTCNSSIFNSDSETEYETDYEDERELLQQSQLETDSTNKSRQTPELNYLNDFHSLILPNGIKEYIMSYEINNDNPKRSKIKRSVELCNIDRLNDIPAGVNPPNPLDAFRSTQQWDLIRCNLKDLESLSLNDVLGNFKNLEMFSLFYNYYFAITPLEKKISFELLIQKNWKISKDETMWFLRQNVIKFQNENFEISDFKIFKLDDWSVIDKINFRLDYSQLKYIDNEIKQNLQSHNSTNNSVTIDSDALTHGQQLLQQLKQTRDEPSI</sequence>
<keyword evidence="8 10" id="KW-0804">Transcription</keyword>
<keyword evidence="7 10" id="KW-0805">Transcription regulation</keyword>
<dbReference type="GO" id="GO:0030015">
    <property type="term" value="C:CCR4-NOT core complex"/>
    <property type="evidence" value="ECO:0007669"/>
    <property type="project" value="UniProtKB-UniRule"/>
</dbReference>
<dbReference type="GO" id="GO:0000932">
    <property type="term" value="C:P-body"/>
    <property type="evidence" value="ECO:0007669"/>
    <property type="project" value="UniProtKB-UniRule"/>
</dbReference>
<dbReference type="Proteomes" id="UP000005220">
    <property type="component" value="Chromosome 3"/>
</dbReference>
<evidence type="ECO:0000256" key="3">
    <source>
        <dbReference type="ARBA" id="ARBA00007682"/>
    </source>
</evidence>
<dbReference type="HOGENOM" id="CLU_020483_0_0_1"/>
<comment type="similarity">
    <text evidence="3 10">Belongs to the CNOT2/3/5 family.</text>
</comment>
<evidence type="ECO:0000256" key="9">
    <source>
        <dbReference type="ARBA" id="ARBA00023242"/>
    </source>
</evidence>
<feature type="compositionally biased region" description="Polar residues" evidence="12">
    <location>
        <begin position="343"/>
        <end position="353"/>
    </location>
</feature>
<feature type="region of interest" description="Disordered" evidence="12">
    <location>
        <begin position="254"/>
        <end position="294"/>
    </location>
</feature>
<dbReference type="GO" id="GO:0005634">
    <property type="term" value="C:nucleus"/>
    <property type="evidence" value="ECO:0007669"/>
    <property type="project" value="UniProtKB-SubCell"/>
</dbReference>
<dbReference type="InterPro" id="IPR007282">
    <property type="entry name" value="NOT2/3/5_C"/>
</dbReference>
<evidence type="ECO:0000256" key="1">
    <source>
        <dbReference type="ARBA" id="ARBA00004123"/>
    </source>
</evidence>
<dbReference type="GO" id="GO:0032968">
    <property type="term" value="P:positive regulation of transcription elongation by RNA polymerase II"/>
    <property type="evidence" value="ECO:0007669"/>
    <property type="project" value="EnsemblFungi"/>
</dbReference>
<evidence type="ECO:0000259" key="13">
    <source>
        <dbReference type="Pfam" id="PF04065"/>
    </source>
</evidence>
<evidence type="ECO:0000256" key="6">
    <source>
        <dbReference type="ARBA" id="ARBA00022553"/>
    </source>
</evidence>
<evidence type="ECO:0000256" key="12">
    <source>
        <dbReference type="SAM" id="MobiDB-lite"/>
    </source>
</evidence>
<evidence type="ECO:0000256" key="5">
    <source>
        <dbReference type="ARBA" id="ARBA00022491"/>
    </source>
</evidence>
<feature type="coiled-coil region" evidence="11">
    <location>
        <begin position="34"/>
        <end position="75"/>
    </location>
</feature>
<evidence type="ECO:0000256" key="2">
    <source>
        <dbReference type="ARBA" id="ARBA00004496"/>
    </source>
</evidence>
<name>H2AS90_KAZAF</name>
<dbReference type="InterPro" id="IPR038635">
    <property type="entry name" value="CCR4-NOT_su2/3/5_C_sf"/>
</dbReference>
<dbReference type="FunCoup" id="H2AS90">
    <property type="interactions" value="473"/>
</dbReference>
<evidence type="ECO:0000313" key="16">
    <source>
        <dbReference type="Proteomes" id="UP000005220"/>
    </source>
</evidence>
<dbReference type="KEGG" id="kaf:KAFR_0C02470"/>
<feature type="domain" description="NOT2/NOT3/NOT5 C-terminal" evidence="14">
    <location>
        <begin position="629"/>
        <end position="750"/>
    </location>
</feature>
<keyword evidence="4 10" id="KW-0963">Cytoplasm</keyword>
<dbReference type="Pfam" id="PF04065">
    <property type="entry name" value="Not3"/>
    <property type="match status" value="1"/>
</dbReference>
<evidence type="ECO:0000259" key="14">
    <source>
        <dbReference type="Pfam" id="PF04153"/>
    </source>
</evidence>
<keyword evidence="9 10" id="KW-0539">Nucleus</keyword>
<evidence type="ECO:0000256" key="4">
    <source>
        <dbReference type="ARBA" id="ARBA00022490"/>
    </source>
</evidence>
<protein>
    <recommendedName>
        <fullName evidence="10">General negative regulator of transcription subunit</fullName>
    </recommendedName>
</protein>
<dbReference type="EMBL" id="HE650823">
    <property type="protein sequence ID" value="CCF57240.1"/>
    <property type="molecule type" value="Genomic_DNA"/>
</dbReference>
<evidence type="ECO:0000256" key="11">
    <source>
        <dbReference type="SAM" id="Coils"/>
    </source>
</evidence>
<dbReference type="InParanoid" id="H2AS90"/>
<dbReference type="STRING" id="1071382.H2AS90"/>
<dbReference type="GO" id="GO:0000289">
    <property type="term" value="P:nuclear-transcribed mRNA poly(A) tail shortening"/>
    <property type="evidence" value="ECO:0007669"/>
    <property type="project" value="EnsemblFungi"/>
</dbReference>
<comment type="function">
    <text evidence="10">Acts as component of the CCR4-NOT core complex, which in the nucleus seems to be a general transcription factor, and in the cytoplasm the major mRNA deadenylase involved in mRNA turnover. The NOT protein subcomplex negatively regulates the basal and activated transcription of many genes. Preferentially affects TC-type TATA element-dependent transcription. Could directly or indirectly inhibit component(s) of the general transcription machinery.</text>
</comment>
<feature type="region of interest" description="Disordered" evidence="12">
    <location>
        <begin position="325"/>
        <end position="359"/>
    </location>
</feature>
<accession>H2AS90</accession>
<keyword evidence="16" id="KW-1185">Reference proteome</keyword>
<gene>
    <name evidence="15" type="primary">KAFR0C02470</name>
    <name evidence="15" type="ORF">KAFR_0C02470</name>
</gene>
<dbReference type="AlphaFoldDB" id="H2AS90"/>